<dbReference type="RefSeq" id="WP_151595033.1">
    <property type="nucleotide sequence ID" value="NZ_WBMS02000014.1"/>
</dbReference>
<evidence type="ECO:0000256" key="2">
    <source>
        <dbReference type="ARBA" id="ARBA00023027"/>
    </source>
</evidence>
<gene>
    <name evidence="4" type="ORF">F8568_019750</name>
</gene>
<dbReference type="PANTHER" id="PTHR43476:SF4">
    <property type="entry name" value="BLR0106 PROTEIN"/>
    <property type="match status" value="1"/>
</dbReference>
<dbReference type="EC" id="1.14.13.2" evidence="4"/>
<protein>
    <submittedName>
        <fullName evidence="4">4-hydroxybenzoate 3-monooxygenase</fullName>
        <ecNumber evidence="4">1.14.13.2</ecNumber>
    </submittedName>
</protein>
<evidence type="ECO:0000313" key="4">
    <source>
        <dbReference type="EMBL" id="MWA02569.1"/>
    </source>
</evidence>
<dbReference type="GO" id="GO:0071949">
    <property type="term" value="F:FAD binding"/>
    <property type="evidence" value="ECO:0007669"/>
    <property type="project" value="InterPro"/>
</dbReference>
<evidence type="ECO:0000256" key="1">
    <source>
        <dbReference type="ARBA" id="ARBA00023002"/>
    </source>
</evidence>
<dbReference type="SUPFAM" id="SSF51905">
    <property type="entry name" value="FAD/NAD(P)-binding domain"/>
    <property type="match status" value="1"/>
</dbReference>
<dbReference type="SUPFAM" id="SSF54373">
    <property type="entry name" value="FAD-linked reductases, C-terminal domain"/>
    <property type="match status" value="1"/>
</dbReference>
<keyword evidence="2" id="KW-0520">NAD</keyword>
<proteinExistence type="predicted"/>
<evidence type="ECO:0000313" key="5">
    <source>
        <dbReference type="Proteomes" id="UP000462055"/>
    </source>
</evidence>
<keyword evidence="5" id="KW-1185">Reference proteome</keyword>
<comment type="caution">
    <text evidence="4">The sequence shown here is derived from an EMBL/GenBank/DDBJ whole genome shotgun (WGS) entry which is preliminary data.</text>
</comment>
<dbReference type="Gene3D" id="3.50.50.60">
    <property type="entry name" value="FAD/NAD(P)-binding domain"/>
    <property type="match status" value="1"/>
</dbReference>
<dbReference type="Gene3D" id="3.30.9.10">
    <property type="entry name" value="D-Amino Acid Oxidase, subunit A, domain 2"/>
    <property type="match status" value="1"/>
</dbReference>
<dbReference type="InterPro" id="IPR002938">
    <property type="entry name" value="FAD-bd"/>
</dbReference>
<dbReference type="AlphaFoldDB" id="A0A6I4MIY0"/>
<keyword evidence="1 4" id="KW-0560">Oxidoreductase</keyword>
<dbReference type="Pfam" id="PF01494">
    <property type="entry name" value="FAD_binding_3"/>
    <property type="match status" value="1"/>
</dbReference>
<dbReference type="PRINTS" id="PR00420">
    <property type="entry name" value="RNGMNOXGNASE"/>
</dbReference>
<dbReference type="Proteomes" id="UP000462055">
    <property type="component" value="Unassembled WGS sequence"/>
</dbReference>
<feature type="domain" description="FAD-binding" evidence="3">
    <location>
        <begin position="2"/>
        <end position="338"/>
    </location>
</feature>
<dbReference type="GO" id="GO:0018659">
    <property type="term" value="F:4-hydroxybenzoate 3-monooxygenase activity"/>
    <property type="evidence" value="ECO:0007669"/>
    <property type="project" value="UniProtKB-EC"/>
</dbReference>
<dbReference type="PANTHER" id="PTHR43476">
    <property type="entry name" value="3-(3-HYDROXY-PHENYL)PROPIONATE/3-HYDROXYCINNAMIC ACID HYDROXYLASE"/>
    <property type="match status" value="1"/>
</dbReference>
<reference evidence="4" key="1">
    <citation type="submission" date="2019-12" db="EMBL/GenBank/DDBJ databases">
        <title>Actinomadura physcomitrii sp. nov., a novel actinomycete isolated from moss [Physcomitrium sphaericum (Ludw) Fuernr].</title>
        <authorList>
            <person name="Zhuang X."/>
        </authorList>
    </citation>
    <scope>NUCLEOTIDE SEQUENCE [LARGE SCALE GENOMIC DNA]</scope>
    <source>
        <strain evidence="4">LD22</strain>
    </source>
</reference>
<dbReference type="NCBIfam" id="NF006091">
    <property type="entry name" value="PRK08243.1"/>
    <property type="match status" value="1"/>
</dbReference>
<evidence type="ECO:0000259" key="3">
    <source>
        <dbReference type="Pfam" id="PF01494"/>
    </source>
</evidence>
<accession>A0A6I4MIY0</accession>
<name>A0A6I4MIY0_9ACTN</name>
<dbReference type="EMBL" id="WBMS02000014">
    <property type="protein sequence ID" value="MWA02569.1"/>
    <property type="molecule type" value="Genomic_DNA"/>
</dbReference>
<dbReference type="InterPro" id="IPR036188">
    <property type="entry name" value="FAD/NAD-bd_sf"/>
</dbReference>
<sequence length="386" mass="42218">MRTQVAIIGGGPAGLLLSHLLHLQGIDSVVLESRDRGYVERRQRAGMLEQGTTDVLRESGAGERLDREGLVHHGLELRFGGAGHRIPLTDLTGRTVTVYAQTEIVKDLVARRLADGGDVRFETEAVGVDASAPSVAFRDRAGRTGTLECDYIAACDGFHGVGRPAVPGLRTFSREYPFAWLGILADVPPSTEELIYAGHERGFALHSLRSPQVSRLYLQVPPDEDIAAWPDARIWEELAARFATGDGWKLQEGPITDKSITPMRSFVAEPMRHDRLFLAGDAAHIVPPTGAKGLNLAVSDVIVLARALTERYATGSDTLLDAYSSTCLRRVWRAEHFSYWMTTLLHVDPAADDFALRLQRSHLDYVVSSEAAKTTLAENYTGLPIG</sequence>
<dbReference type="InterPro" id="IPR050631">
    <property type="entry name" value="PheA/TfdB_FAD_monoxygenase"/>
</dbReference>
<organism evidence="4 5">
    <name type="scientific">Actinomadura physcomitrii</name>
    <dbReference type="NCBI Taxonomy" id="2650748"/>
    <lineage>
        <taxon>Bacteria</taxon>
        <taxon>Bacillati</taxon>
        <taxon>Actinomycetota</taxon>
        <taxon>Actinomycetes</taxon>
        <taxon>Streptosporangiales</taxon>
        <taxon>Thermomonosporaceae</taxon>
        <taxon>Actinomadura</taxon>
    </lineage>
</organism>